<keyword evidence="7 9" id="KW-0326">Glycosidase</keyword>
<dbReference type="GO" id="GO:0008422">
    <property type="term" value="F:beta-glucosidase activity"/>
    <property type="evidence" value="ECO:0007669"/>
    <property type="project" value="UniProtKB-EC"/>
</dbReference>
<evidence type="ECO:0000313" key="9">
    <source>
        <dbReference type="EMBL" id="BAV69317.1"/>
    </source>
</evidence>
<name>A0A1E1FFN6_9ZZZZ</name>
<dbReference type="InterPro" id="IPR018120">
    <property type="entry name" value="Glyco_hydro_1_AS"/>
</dbReference>
<dbReference type="InterPro" id="IPR001360">
    <property type="entry name" value="Glyco_hydro_1"/>
</dbReference>
<evidence type="ECO:0000256" key="6">
    <source>
        <dbReference type="ARBA" id="ARBA00023277"/>
    </source>
</evidence>
<dbReference type="FunFam" id="3.20.20.80:FF:000004">
    <property type="entry name" value="Beta-glucosidase 6-phospho-beta-glucosidase"/>
    <property type="match status" value="1"/>
</dbReference>
<dbReference type="EC" id="3.2.1.21" evidence="3"/>
<reference evidence="11 12" key="3">
    <citation type="journal article" date="2022" name="Appl. Microbiol. Biotechnol.">
        <title>Crystal structure of metagenomic beta-glycosidase MeBglD2 in complex with various saccharides.</title>
        <authorList>
            <person name="Matsuzawa T."/>
            <person name="Watanabe M."/>
            <person name="Nakamichi Y."/>
            <person name="Akita H."/>
            <person name="Yaoi K."/>
        </authorList>
    </citation>
    <scope>X-RAY CRYSTALLOGRAPHY (1.68 ANGSTROMS) OF 2-455</scope>
</reference>
<keyword evidence="8" id="KW-0624">Polysaccharide degradation</keyword>
<dbReference type="BRENDA" id="3.2.1.23">
    <property type="organism ID" value="9547"/>
</dbReference>
<reference evidence="10" key="2">
    <citation type="journal article" date="2017" name="Appl. Microbiol. Biotechnol.">
        <title>Improved thermostability of a metagenomic glucose-tolerant beta-glycosidase based on its X-ray crystal structure.</title>
        <authorList>
            <person name="Matsuzawa T."/>
            <person name="Watanabe M."/>
            <person name="Yaoi K."/>
        </authorList>
    </citation>
    <scope>X-RAY CRYSTALLOGRAPHY (1.75 ANGSTROMS) OF 2-455</scope>
</reference>
<dbReference type="PDBsum" id="5XGZ"/>
<evidence type="ECO:0000256" key="8">
    <source>
        <dbReference type="ARBA" id="ARBA00023326"/>
    </source>
</evidence>
<evidence type="ECO:0007829" key="10">
    <source>
        <dbReference type="PDB" id="5XGZ"/>
    </source>
</evidence>
<evidence type="ECO:0000256" key="5">
    <source>
        <dbReference type="ARBA" id="ARBA00023001"/>
    </source>
</evidence>
<evidence type="ECO:0000256" key="7">
    <source>
        <dbReference type="ARBA" id="ARBA00023295"/>
    </source>
</evidence>
<dbReference type="InterPro" id="IPR017736">
    <property type="entry name" value="Glyco_hydro_1_beta-glucosidase"/>
</dbReference>
<organism evidence="9">
    <name type="scientific">uncultured microorganism</name>
    <dbReference type="NCBI Taxonomy" id="358574"/>
    <lineage>
        <taxon>unclassified sequences</taxon>
        <taxon>environmental samples</taxon>
    </lineage>
</organism>
<dbReference type="EMBL" id="LC133330">
    <property type="protein sequence ID" value="BAV69317.1"/>
    <property type="molecule type" value="Genomic_DNA"/>
</dbReference>
<dbReference type="PDB" id="7WDV">
    <property type="method" value="X-ray"/>
    <property type="resolution" value="1.81 A"/>
    <property type="chains" value="A=2-455"/>
</dbReference>
<evidence type="ECO:0000256" key="4">
    <source>
        <dbReference type="ARBA" id="ARBA00022801"/>
    </source>
</evidence>
<proteinExistence type="evidence at protein level"/>
<dbReference type="PROSITE" id="PS00653">
    <property type="entry name" value="GLYCOSYL_HYDROL_F1_2"/>
    <property type="match status" value="1"/>
</dbReference>
<dbReference type="PANTHER" id="PTHR10353:SF36">
    <property type="entry name" value="LP05116P"/>
    <property type="match status" value="1"/>
</dbReference>
<keyword evidence="5" id="KW-0136">Cellulose degradation</keyword>
<dbReference type="GO" id="GO:0030245">
    <property type="term" value="P:cellulose catabolic process"/>
    <property type="evidence" value="ECO:0007669"/>
    <property type="project" value="UniProtKB-KW"/>
</dbReference>
<protein>
    <recommendedName>
        <fullName evidence="3">beta-glucosidase</fullName>
        <ecNumber evidence="3">3.2.1.21</ecNumber>
    </recommendedName>
</protein>
<evidence type="ECO:0007829" key="12">
    <source>
        <dbReference type="PDB" id="7WDO"/>
    </source>
</evidence>
<dbReference type="PANTHER" id="PTHR10353">
    <property type="entry name" value="GLYCOSYL HYDROLASE"/>
    <property type="match status" value="1"/>
</dbReference>
<dbReference type="Pfam" id="PF00232">
    <property type="entry name" value="Glyco_hydro_1"/>
    <property type="match status" value="1"/>
</dbReference>
<dbReference type="PDB" id="7WDR">
    <property type="method" value="X-ray"/>
    <property type="resolution" value="2.00 A"/>
    <property type="chains" value="A=2-455"/>
</dbReference>
<dbReference type="PROSITE" id="PS00572">
    <property type="entry name" value="GLYCOSYL_HYDROL_F1_1"/>
    <property type="match status" value="1"/>
</dbReference>
<dbReference type="PRINTS" id="PR00131">
    <property type="entry name" value="GLHYDRLASE1"/>
</dbReference>
<dbReference type="AlphaFoldDB" id="A0A1E1FFN6"/>
<dbReference type="PDB" id="7WDS">
    <property type="method" value="X-ray"/>
    <property type="resolution" value="1.68 A"/>
    <property type="chains" value="A=2-455"/>
</dbReference>
<dbReference type="NCBIfam" id="TIGR03356">
    <property type="entry name" value="BGL"/>
    <property type="match status" value="1"/>
</dbReference>
<dbReference type="BRENDA" id="3.2.1.21">
    <property type="organism ID" value="9547"/>
</dbReference>
<dbReference type="PDB" id="5XGZ">
    <property type="method" value="X-ray"/>
    <property type="resolution" value="1.75 A"/>
    <property type="chains" value="A/B=2-455"/>
</dbReference>
<sequence length="455" mass="51823">MSTQNEPHRFPPDFQWGVATSSYQIEGAVEADGRSPSIWDTFCARPGAIADGSTGAIANDHYHRYREDIAIMKQLGVNAYRFSIAWPRILPDGRGRVNQAGVDFYERLVDSLLEQGIEPYATLYHWDMPQVQHDRTPWYDRGVVDAFVEYTDVITRRLSDRVKYWMTLNEPWVISFLGYGAGEHAPGLRDKELYLRAAHHVLLAHGKAMPVIRANGNAQTKAGIVLNLNWVNAASDSPEDQAAARRYDQFFNRWFAEPLYNGRYPEELLEWYGRDLVPVQPGDFDIITTPTDFLAVNYYARTTVKAGSTDPMLQVDFVRPPGEYTAMDWEVYPQGLYNILNWLHTDYAPPALYVTENGAAYDDQVSAAGEVDDPQRLAYLEGHFEAAYRAIQAGIPLKGYFVWSLMDNFEWGRGFEKRFGIVFVDYATQQRIIKRSGKWFSQVTRANGLPAPQTT</sequence>
<dbReference type="InterPro" id="IPR033132">
    <property type="entry name" value="GH_1_N_CS"/>
</dbReference>
<evidence type="ECO:0007829" key="11">
    <source>
        <dbReference type="PDB" id="7WDN"/>
    </source>
</evidence>
<dbReference type="Gene3D" id="3.20.20.80">
    <property type="entry name" value="Glycosidases"/>
    <property type="match status" value="1"/>
</dbReference>
<accession>A0A1E1FFN6</accession>
<dbReference type="PDB" id="7WDP">
    <property type="method" value="X-ray"/>
    <property type="resolution" value="2.39 A"/>
    <property type="chains" value="A=2-455"/>
</dbReference>
<dbReference type="InterPro" id="IPR017853">
    <property type="entry name" value="GH"/>
</dbReference>
<keyword evidence="4" id="KW-0378">Hydrolase</keyword>
<dbReference type="SUPFAM" id="SSF51445">
    <property type="entry name" value="(Trans)glycosidases"/>
    <property type="match status" value="1"/>
</dbReference>
<dbReference type="BRENDA" id="3.2.1.38">
    <property type="organism ID" value="9547"/>
</dbReference>
<keyword evidence="6" id="KW-0119">Carbohydrate metabolism</keyword>
<comment type="catalytic activity">
    <reaction evidence="1">
        <text>Hydrolysis of terminal, non-reducing beta-D-glucosyl residues with release of beta-D-glucose.</text>
        <dbReference type="EC" id="3.2.1.21"/>
    </reaction>
</comment>
<dbReference type="PDB" id="7WDN">
    <property type="method" value="X-ray"/>
    <property type="resolution" value="1.80 A"/>
    <property type="chains" value="A=2-455"/>
</dbReference>
<dbReference type="PDB" id="7WDO">
    <property type="method" value="X-ray"/>
    <property type="resolution" value="2.21 A"/>
    <property type="chains" value="A=2-455"/>
</dbReference>
<reference evidence="9" key="1">
    <citation type="journal article" date="2017" name="Appl. Microbiol. Biotechnol.">
        <title>Screening, identification, and characterization of a novel saccharide-stimulated ?-glycosidase from a soil metagenomic library.</title>
        <authorList>
            <person name="Matsuzawa T."/>
            <person name="Yaoi K."/>
        </authorList>
    </citation>
    <scope>NUCLEOTIDE SEQUENCE</scope>
</reference>
<dbReference type="SMR" id="A0A1E1FFN6"/>
<keyword evidence="10 11" id="KW-0002">3D-structure</keyword>
<evidence type="ECO:0000256" key="3">
    <source>
        <dbReference type="ARBA" id="ARBA00012744"/>
    </source>
</evidence>
<evidence type="ECO:0000256" key="2">
    <source>
        <dbReference type="ARBA" id="ARBA00010838"/>
    </source>
</evidence>
<comment type="similarity">
    <text evidence="2">Belongs to the glycosyl hydrolase 1 family.</text>
</comment>
<evidence type="ECO:0000256" key="1">
    <source>
        <dbReference type="ARBA" id="ARBA00000448"/>
    </source>
</evidence>